<dbReference type="Gene3D" id="3.40.50.1010">
    <property type="entry name" value="5'-nuclease"/>
    <property type="match status" value="1"/>
</dbReference>
<keyword evidence="5" id="KW-0539">Nucleus</keyword>
<dbReference type="InterPro" id="IPR019458">
    <property type="entry name" value="Est1-like_N"/>
</dbReference>
<feature type="compositionally biased region" description="Polar residues" evidence="6">
    <location>
        <begin position="416"/>
        <end position="425"/>
    </location>
</feature>
<dbReference type="InterPro" id="IPR011990">
    <property type="entry name" value="TPR-like_helical_dom_sf"/>
</dbReference>
<dbReference type="RefSeq" id="XP_017770651.1">
    <property type="nucleotide sequence ID" value="XM_017915162.1"/>
</dbReference>
<organism evidence="8 12">
    <name type="scientific">Nicrophorus vespilloides</name>
    <name type="common">Boreal carrion beetle</name>
    <dbReference type="NCBI Taxonomy" id="110193"/>
    <lineage>
        <taxon>Eukaryota</taxon>
        <taxon>Metazoa</taxon>
        <taxon>Ecdysozoa</taxon>
        <taxon>Arthropoda</taxon>
        <taxon>Hexapoda</taxon>
        <taxon>Insecta</taxon>
        <taxon>Pterygota</taxon>
        <taxon>Neoptera</taxon>
        <taxon>Endopterygota</taxon>
        <taxon>Coleoptera</taxon>
        <taxon>Polyphaga</taxon>
        <taxon>Staphyliniformia</taxon>
        <taxon>Silphidae</taxon>
        <taxon>Nicrophorinae</taxon>
        <taxon>Nicrophorus</taxon>
    </lineage>
</organism>
<dbReference type="PANTHER" id="PTHR15696">
    <property type="entry name" value="SMG-7 SUPPRESSOR WITH MORPHOLOGICAL EFFECT ON GENITALIA PROTEIN 7"/>
    <property type="match status" value="1"/>
</dbReference>
<gene>
    <name evidence="9 10 11 12" type="primary">LOC108558292</name>
</gene>
<dbReference type="Pfam" id="PF13638">
    <property type="entry name" value="PIN_4"/>
    <property type="match status" value="1"/>
</dbReference>
<dbReference type="GeneID" id="108558292"/>
<dbReference type="RefSeq" id="XP_017770652.1">
    <property type="nucleotide sequence ID" value="XM_017915163.1"/>
</dbReference>
<reference evidence="9 10" key="1">
    <citation type="submission" date="2025-05" db="UniProtKB">
        <authorList>
            <consortium name="RefSeq"/>
        </authorList>
    </citation>
    <scope>IDENTIFICATION</scope>
    <source>
        <tissue evidence="9 10">Whole Larva</tissue>
    </source>
</reference>
<feature type="compositionally biased region" description="Polar residues" evidence="6">
    <location>
        <begin position="328"/>
        <end position="343"/>
    </location>
</feature>
<dbReference type="CDD" id="cd09885">
    <property type="entry name" value="PIN_Smg6-like"/>
    <property type="match status" value="1"/>
</dbReference>
<feature type="region of interest" description="Disordered" evidence="6">
    <location>
        <begin position="416"/>
        <end position="587"/>
    </location>
</feature>
<feature type="compositionally biased region" description="Basic and acidic residues" evidence="6">
    <location>
        <begin position="96"/>
        <end position="112"/>
    </location>
</feature>
<dbReference type="InterPro" id="IPR045153">
    <property type="entry name" value="Est1/Ebs1-like"/>
</dbReference>
<feature type="compositionally biased region" description="Low complexity" evidence="6">
    <location>
        <begin position="313"/>
        <end position="327"/>
    </location>
</feature>
<dbReference type="Proteomes" id="UP000695000">
    <property type="component" value="Unplaced"/>
</dbReference>
<feature type="compositionally biased region" description="Basic and acidic residues" evidence="6">
    <location>
        <begin position="34"/>
        <end position="60"/>
    </location>
</feature>
<name>A0ABM1M7V5_NICVS</name>
<evidence type="ECO:0000256" key="4">
    <source>
        <dbReference type="ARBA" id="ARBA00023161"/>
    </source>
</evidence>
<evidence type="ECO:0000256" key="2">
    <source>
        <dbReference type="ARBA" id="ARBA00004496"/>
    </source>
</evidence>
<dbReference type="RefSeq" id="XP_017770653.1">
    <property type="nucleotide sequence ID" value="XM_017915164.1"/>
</dbReference>
<evidence type="ECO:0000313" key="12">
    <source>
        <dbReference type="RefSeq" id="XP_017770655.1"/>
    </source>
</evidence>
<keyword evidence="3" id="KW-0963">Cytoplasm</keyword>
<evidence type="ECO:0000256" key="3">
    <source>
        <dbReference type="ARBA" id="ARBA00022490"/>
    </source>
</evidence>
<dbReference type="InterPro" id="IPR029060">
    <property type="entry name" value="PIN-like_dom_sf"/>
</dbReference>
<feature type="region of interest" description="Disordered" evidence="6">
    <location>
        <begin position="302"/>
        <end position="344"/>
    </location>
</feature>
<feature type="compositionally biased region" description="Polar residues" evidence="6">
    <location>
        <begin position="181"/>
        <end position="192"/>
    </location>
</feature>
<feature type="region of interest" description="Disordered" evidence="6">
    <location>
        <begin position="1"/>
        <end position="221"/>
    </location>
</feature>
<feature type="domain" description="PIN" evidence="7">
    <location>
        <begin position="1297"/>
        <end position="1447"/>
    </location>
</feature>
<dbReference type="InterPro" id="IPR018834">
    <property type="entry name" value="DNA/RNA-bd_Est1-type"/>
</dbReference>
<feature type="compositionally biased region" description="Basic residues" evidence="6">
    <location>
        <begin position="435"/>
        <end position="450"/>
    </location>
</feature>
<comment type="subcellular location">
    <subcellularLocation>
        <location evidence="2">Cytoplasm</location>
    </subcellularLocation>
    <subcellularLocation>
        <location evidence="1">Nucleus</location>
    </subcellularLocation>
</comment>
<dbReference type="Pfam" id="PF10373">
    <property type="entry name" value="EST1_DNA_bind"/>
    <property type="match status" value="1"/>
</dbReference>
<evidence type="ECO:0000313" key="10">
    <source>
        <dbReference type="RefSeq" id="XP_017770652.1"/>
    </source>
</evidence>
<feature type="compositionally biased region" description="Basic and acidic residues" evidence="6">
    <location>
        <begin position="873"/>
        <end position="893"/>
    </location>
</feature>
<dbReference type="RefSeq" id="XP_017770655.1">
    <property type="nucleotide sequence ID" value="XM_017915166.1"/>
</dbReference>
<evidence type="ECO:0000256" key="5">
    <source>
        <dbReference type="ARBA" id="ARBA00023242"/>
    </source>
</evidence>
<feature type="region of interest" description="Disordered" evidence="6">
    <location>
        <begin position="601"/>
        <end position="623"/>
    </location>
</feature>
<proteinExistence type="predicted"/>
<dbReference type="InterPro" id="IPR002716">
    <property type="entry name" value="PIN_dom"/>
</dbReference>
<dbReference type="SUPFAM" id="SSF48452">
    <property type="entry name" value="TPR-like"/>
    <property type="match status" value="1"/>
</dbReference>
<feature type="compositionally biased region" description="Basic and acidic residues" evidence="6">
    <location>
        <begin position="451"/>
        <end position="461"/>
    </location>
</feature>
<feature type="region of interest" description="Disordered" evidence="6">
    <location>
        <begin position="873"/>
        <end position="905"/>
    </location>
</feature>
<feature type="compositionally biased region" description="Basic and acidic residues" evidence="6">
    <location>
        <begin position="612"/>
        <end position="623"/>
    </location>
</feature>
<evidence type="ECO:0000313" key="8">
    <source>
        <dbReference type="Proteomes" id="UP000695000"/>
    </source>
</evidence>
<keyword evidence="8" id="KW-1185">Reference proteome</keyword>
<evidence type="ECO:0000259" key="7">
    <source>
        <dbReference type="SMART" id="SM00670"/>
    </source>
</evidence>
<feature type="compositionally biased region" description="Basic residues" evidence="6">
    <location>
        <begin position="128"/>
        <end position="138"/>
    </location>
</feature>
<feature type="compositionally biased region" description="Low complexity" evidence="6">
    <location>
        <begin position="139"/>
        <end position="149"/>
    </location>
</feature>
<evidence type="ECO:0000256" key="6">
    <source>
        <dbReference type="SAM" id="MobiDB-lite"/>
    </source>
</evidence>
<evidence type="ECO:0000313" key="11">
    <source>
        <dbReference type="RefSeq" id="XP_017770653.1"/>
    </source>
</evidence>
<keyword evidence="4" id="KW-0866">Nonsense-mediated mRNA decay</keyword>
<dbReference type="Pfam" id="PF10374">
    <property type="entry name" value="EST1"/>
    <property type="match status" value="1"/>
</dbReference>
<sequence length="1469" mass="168268">MPRGSSKPQLELYTPGSGPLRKSYQRSNNELENEPVKKNLAESRLEKFRNQDDCMNRIDLDNTTSKMSDLSMRDGRRTRKPEQSYYEASAVARSRGMSEQKSQRQVDSKNERNMNGSGGGNEHIGGNRNRKMPNRRRNNNNNQAEWRGNSPNRGLRQGSEPRGSHQSNTGGWDRTRDTRSVEPQTINSNRNFGNEKSHMKPPSGRRHSTVGVEPDKRNLPPRFQKKLMDENMSHYKTVVDDSWDGSSITFQGSAPRSFQKCYNHNSNQHVTMNNMTYNTLPNSRHKGRGRLQQEYDHSHGIYRSQTPDRIYINSPSNSRPSTPTFSNRTRSNESLNSRSQTPVNMHRISERFERTPQLQRVFNESLEAQLSPISPPSPVSIRINVDINTNTILDWSEEVEMHASMEAEALSDALTRSSSVTSLMDNGNKSPNSKSRNKKKRNRRHHRSGSRNRDKSAEGYCRKQNQSTDANFKVPEVRRPRQNSKELRSRNGSREPSFERIKKPGSVEHQDGGPNWREEMPRSRVVGEEVRKGGIIHLPPSSSFIESPKLPERPQLPDMGQKRSTPTSVQQRSLFDPNNPNRPIIVNKPSSRVSCVPEIADVSPQQQQQQHTDQHGKPNWHNERSDGWKMCKYPMLLKDIKFADYDMQVVINSGSIMLMWENIKPLRDFLKESLEYLLCYDLKFCQSENVENYFWRVLYHNIIEITRKNMQENREQYKSFLLNLIDEGCSYYESLLEKLEKTNNFKLSNHVGPNSHQKAAKNVQLALIGAQKILIFLGDLGRYREQVNETSNYGKCRQLYIKANDINPKNGRPYNQLAVLAVYSRKKLDAVYFYMRSLMSTNPVQSARESLISLFDENRKKYLHQIYYEHGERKRREERQERARQHMKEKESQEPAGRAGSLRKETWIRPDGGRRVYRTTSTLHDSKSIDSEEEDLASLSSVEVNKRFVTSYLHVQGKLITKVGMETFHETAMQMLKEFRALLQHSPLPLPSTRFLQLMALNMFAIESTQLKDPQLQSGYTSELQERALVVSLQMFSLILEKCVSLLKDCVHSSPAIMSVIPQDVHELLPSIKIWCDWMLCHSRIWNPPPSTQDFRVGPTGDDAWTRLAALINQLDKFDISIQASFLREPQEGYDQVRLPEDAALCGFTPLLCNEQDPTYVPKDLDSETAQFVQRLDKLLFFGTVFLCGLEPPVLKLEYQNDFREYVSVVCTTAQRSSPNTPPELGELVESFSEEEEDGAEPRLQDKHCVQPTEIQELLTRKVELEKRHRDQELHRQTVQKILQSGAISVHIVVKPKNLVPDTNCFIDYLGMLKKIASSNVYTLTVPVVVLNELEGLAKGLRTVGCSPRSVDPTHAAKVAEFSKQALEFLSTKHAGVKCITTKGTFLASTVFTKEDDTVVDAAMTNDDRILATCMTLCRGTVEHVPGGPRKLHREVVLLTEDRNLRVKALARDVPVQEVPKFLEWAGLG</sequence>
<dbReference type="Gene3D" id="1.25.40.10">
    <property type="entry name" value="Tetratricopeptide repeat domain"/>
    <property type="match status" value="1"/>
</dbReference>
<accession>A0ABM1M7V5</accession>
<evidence type="ECO:0000256" key="1">
    <source>
        <dbReference type="ARBA" id="ARBA00004123"/>
    </source>
</evidence>
<dbReference type="PANTHER" id="PTHR15696:SF0">
    <property type="entry name" value="TELOMERASE-BINDING PROTEIN EST1A"/>
    <property type="match status" value="1"/>
</dbReference>
<feature type="compositionally biased region" description="Polar residues" evidence="6">
    <location>
        <begin position="562"/>
        <end position="581"/>
    </location>
</feature>
<feature type="region of interest" description="Disordered" evidence="6">
    <location>
        <begin position="1216"/>
        <end position="1243"/>
    </location>
</feature>
<evidence type="ECO:0000313" key="9">
    <source>
        <dbReference type="RefSeq" id="XP_017770651.1"/>
    </source>
</evidence>
<protein>
    <submittedName>
        <fullName evidence="9 10">Telomerase-binding protein EST1A isoform X1</fullName>
    </submittedName>
</protein>
<dbReference type="SMART" id="SM00670">
    <property type="entry name" value="PINc"/>
    <property type="match status" value="1"/>
</dbReference>
<feature type="compositionally biased region" description="Basic and acidic residues" evidence="6">
    <location>
        <begin position="475"/>
        <end position="532"/>
    </location>
</feature>
<dbReference type="SUPFAM" id="SSF88723">
    <property type="entry name" value="PIN domain-like"/>
    <property type="match status" value="1"/>
</dbReference>